<dbReference type="SUPFAM" id="SSF48452">
    <property type="entry name" value="TPR-like"/>
    <property type="match status" value="1"/>
</dbReference>
<evidence type="ECO:0000313" key="2">
    <source>
        <dbReference type="Proteomes" id="UP000198878"/>
    </source>
</evidence>
<keyword evidence="2" id="KW-1185">Reference proteome</keyword>
<name>A0A1H5RE36_9PSEU</name>
<reference evidence="2" key="1">
    <citation type="submission" date="2016-10" db="EMBL/GenBank/DDBJ databases">
        <authorList>
            <person name="Varghese N."/>
            <person name="Submissions S."/>
        </authorList>
    </citation>
    <scope>NUCLEOTIDE SEQUENCE [LARGE SCALE GENOMIC DNA]</scope>
    <source>
        <strain evidence="2">DSM 44654</strain>
    </source>
</reference>
<dbReference type="AlphaFoldDB" id="A0A1H5RE36"/>
<dbReference type="Proteomes" id="UP000198878">
    <property type="component" value="Unassembled WGS sequence"/>
</dbReference>
<protein>
    <recommendedName>
        <fullName evidence="3">Tetratricopeptide repeat-containing protein</fullName>
    </recommendedName>
</protein>
<dbReference type="InterPro" id="IPR011990">
    <property type="entry name" value="TPR-like_helical_dom_sf"/>
</dbReference>
<gene>
    <name evidence="1" type="ORF">SAMN05421837_11157</name>
</gene>
<dbReference type="RefSeq" id="WP_208608449.1">
    <property type="nucleotide sequence ID" value="NZ_FNUJ01000011.1"/>
</dbReference>
<dbReference type="STRING" id="218821.SAMN05421837_11157"/>
<dbReference type="Gene3D" id="1.25.40.10">
    <property type="entry name" value="Tetratricopeptide repeat domain"/>
    <property type="match status" value="1"/>
</dbReference>
<dbReference type="EMBL" id="FNUJ01000011">
    <property type="protein sequence ID" value="SEF36636.1"/>
    <property type="molecule type" value="Genomic_DNA"/>
</dbReference>
<sequence>MTGSEGRGDVRGTRVGLADVRRLEDVVAELRALDYRYGGGACRAAVEARLPAAAALLDGVAKTVVLARLCTAVADLCNLAGWTNFDQDRPAAALEAFARALELAVEAGNDDLQANIRYRIGRLHLHYGAVDAALGEFARGREAALQAHSKLAQAILSASQAWAHAKKADVTEALTHLRRARQEFAEAEGRETSPWAAFFGPADMAAMVGTVHGELAQVVDVRHGRDGIPALTEAIAGYQGGMTRSRSLTLIWLATVHALDGDLDVAIAVGEEAIELAGALRSPRTRQRLHSLSAAARRFSGNADAQEIVDRVDDLGHSGR</sequence>
<accession>A0A1H5RE36</accession>
<organism evidence="1 2">
    <name type="scientific">Amycolatopsis pretoriensis</name>
    <dbReference type="NCBI Taxonomy" id="218821"/>
    <lineage>
        <taxon>Bacteria</taxon>
        <taxon>Bacillati</taxon>
        <taxon>Actinomycetota</taxon>
        <taxon>Actinomycetes</taxon>
        <taxon>Pseudonocardiales</taxon>
        <taxon>Pseudonocardiaceae</taxon>
        <taxon>Amycolatopsis</taxon>
    </lineage>
</organism>
<evidence type="ECO:0008006" key="3">
    <source>
        <dbReference type="Google" id="ProtNLM"/>
    </source>
</evidence>
<proteinExistence type="predicted"/>
<evidence type="ECO:0000313" key="1">
    <source>
        <dbReference type="EMBL" id="SEF36636.1"/>
    </source>
</evidence>